<feature type="transmembrane region" description="Helical" evidence="5">
    <location>
        <begin position="146"/>
        <end position="167"/>
    </location>
</feature>
<dbReference type="Proteomes" id="UP000598350">
    <property type="component" value="Unassembled WGS sequence"/>
</dbReference>
<keyword evidence="2 5" id="KW-0812">Transmembrane</keyword>
<dbReference type="RefSeq" id="WP_188312605.1">
    <property type="nucleotide sequence ID" value="NZ_JABTCG010000001.1"/>
</dbReference>
<dbReference type="PANTHER" id="PTHR11863">
    <property type="entry name" value="STEROL DESATURASE"/>
    <property type="match status" value="1"/>
</dbReference>
<reference evidence="7 8" key="1">
    <citation type="submission" date="2020-05" db="EMBL/GenBank/DDBJ databases">
        <title>The draft genome sequence of Maribacter arenosus CAU 1321.</title>
        <authorList>
            <person name="Mu L."/>
        </authorList>
    </citation>
    <scope>NUCLEOTIDE SEQUENCE [LARGE SCALE GENOMIC DNA]</scope>
    <source>
        <strain evidence="7 8">CAU 1321</strain>
    </source>
</reference>
<evidence type="ECO:0000256" key="5">
    <source>
        <dbReference type="SAM" id="Phobius"/>
    </source>
</evidence>
<dbReference type="InterPro" id="IPR050307">
    <property type="entry name" value="Sterol_Desaturase_Related"/>
</dbReference>
<comment type="caution">
    <text evidence="7">The sequence shown here is derived from an EMBL/GenBank/DDBJ whole genome shotgun (WGS) entry which is preliminary data.</text>
</comment>
<feature type="transmembrane region" description="Helical" evidence="5">
    <location>
        <begin position="59"/>
        <end position="80"/>
    </location>
</feature>
<proteinExistence type="predicted"/>
<organism evidence="7 8">
    <name type="scientific">Maribacter arenosus</name>
    <dbReference type="NCBI Taxonomy" id="1854708"/>
    <lineage>
        <taxon>Bacteria</taxon>
        <taxon>Pseudomonadati</taxon>
        <taxon>Bacteroidota</taxon>
        <taxon>Flavobacteriia</taxon>
        <taxon>Flavobacteriales</taxon>
        <taxon>Flavobacteriaceae</taxon>
        <taxon>Maribacter</taxon>
    </lineage>
</organism>
<keyword evidence="3 5" id="KW-1133">Transmembrane helix</keyword>
<dbReference type="EMBL" id="JABTCG010000001">
    <property type="protein sequence ID" value="MBD0849481.1"/>
    <property type="molecule type" value="Genomic_DNA"/>
</dbReference>
<evidence type="ECO:0000256" key="3">
    <source>
        <dbReference type="ARBA" id="ARBA00022989"/>
    </source>
</evidence>
<name>A0ABR7V9A4_9FLAO</name>
<dbReference type="Pfam" id="PF04116">
    <property type="entry name" value="FA_hydroxylase"/>
    <property type="match status" value="1"/>
</dbReference>
<accession>A0ABR7V9A4</accession>
<feature type="transmembrane region" description="Helical" evidence="5">
    <location>
        <begin position="95"/>
        <end position="116"/>
    </location>
</feature>
<evidence type="ECO:0000256" key="1">
    <source>
        <dbReference type="ARBA" id="ARBA00004370"/>
    </source>
</evidence>
<evidence type="ECO:0000256" key="4">
    <source>
        <dbReference type="ARBA" id="ARBA00023136"/>
    </source>
</evidence>
<gene>
    <name evidence="7" type="ORF">HPE63_02280</name>
</gene>
<evidence type="ECO:0000313" key="8">
    <source>
        <dbReference type="Proteomes" id="UP000598350"/>
    </source>
</evidence>
<evidence type="ECO:0000259" key="6">
    <source>
        <dbReference type="Pfam" id="PF04116"/>
    </source>
</evidence>
<comment type="subcellular location">
    <subcellularLocation>
        <location evidence="1">Membrane</location>
    </subcellularLocation>
</comment>
<keyword evidence="8" id="KW-1185">Reference proteome</keyword>
<feature type="transmembrane region" description="Helical" evidence="5">
    <location>
        <begin position="173"/>
        <end position="192"/>
    </location>
</feature>
<sequence>MNYLSNTELWILGTLLFMLRYIVIAGLFFYVLYVWKKTKFSSAKIQKEFPEQRQIKKEIFFSLLTFVIYGSGIWLFLYWIENGNTKLYTAISDYGMPYFILSVFLMIVMHDTYFYWTHRLIHHSLVFKHIHKVHHSFTNPTPWASFAFHPLEAFISLGIIPIILFILPFHHLALLLFITFLTVYNVIIHLGFPFPGLNRLKYSNTPEAHDYHHLTSKKNYGLYFTFWDKIMGTYWSKT</sequence>
<protein>
    <submittedName>
        <fullName evidence="7">Sterol desaturase family protein</fullName>
    </submittedName>
</protein>
<evidence type="ECO:0000313" key="7">
    <source>
        <dbReference type="EMBL" id="MBD0849481.1"/>
    </source>
</evidence>
<feature type="transmembrane region" description="Helical" evidence="5">
    <location>
        <begin position="12"/>
        <end position="35"/>
    </location>
</feature>
<keyword evidence="4 5" id="KW-0472">Membrane</keyword>
<evidence type="ECO:0000256" key="2">
    <source>
        <dbReference type="ARBA" id="ARBA00022692"/>
    </source>
</evidence>
<feature type="domain" description="Fatty acid hydroxylase" evidence="6">
    <location>
        <begin position="104"/>
        <end position="233"/>
    </location>
</feature>
<dbReference type="InterPro" id="IPR006694">
    <property type="entry name" value="Fatty_acid_hydroxylase"/>
</dbReference>